<feature type="region of interest" description="Disordered" evidence="1">
    <location>
        <begin position="177"/>
        <end position="198"/>
    </location>
</feature>
<dbReference type="RefSeq" id="XP_018757903.1">
    <property type="nucleotide sequence ID" value="XM_018899772.1"/>
</dbReference>
<name>W7N4Z6_GIBM7</name>
<dbReference type="EMBL" id="DS022256">
    <property type="protein sequence ID" value="EWG51712.1"/>
    <property type="molecule type" value="Genomic_DNA"/>
</dbReference>
<gene>
    <name evidence="2" type="ORF">FVEG_10609</name>
</gene>
<dbReference type="KEGG" id="fvr:FVEG_10609"/>
<evidence type="ECO:0000313" key="3">
    <source>
        <dbReference type="Proteomes" id="UP000009096"/>
    </source>
</evidence>
<proteinExistence type="predicted"/>
<organism evidence="2 3">
    <name type="scientific">Gibberella moniliformis (strain M3125 / FGSC 7600)</name>
    <name type="common">Maize ear and stalk rot fungus</name>
    <name type="synonym">Fusarium verticillioides</name>
    <dbReference type="NCBI Taxonomy" id="334819"/>
    <lineage>
        <taxon>Eukaryota</taxon>
        <taxon>Fungi</taxon>
        <taxon>Dikarya</taxon>
        <taxon>Ascomycota</taxon>
        <taxon>Pezizomycotina</taxon>
        <taxon>Sordariomycetes</taxon>
        <taxon>Hypocreomycetidae</taxon>
        <taxon>Hypocreales</taxon>
        <taxon>Nectriaceae</taxon>
        <taxon>Fusarium</taxon>
        <taxon>Fusarium fujikuroi species complex</taxon>
    </lineage>
</organism>
<sequence>MGFETRNFGNVRPDAELLDSIDFSGKFNWKVILIQPHTTSHPIKSTLTDSNLSFPATPSSPGELQYFPLTTVHSVSGQPFWYQLTFSPVTVDQTNLRCDIYTNSPKGSFKFDRTTKDYLEKEIQENLLAFENQYKQLITSGEKAIGNGHQANIAAAVEIHRRQEALRGYEIKPAALKQQDGDEKLSKAERSHVSSFSH</sequence>
<dbReference type="Proteomes" id="UP000009096">
    <property type="component" value="Chromosome 11"/>
</dbReference>
<accession>W7N4Z6</accession>
<reference evidence="2 3" key="1">
    <citation type="journal article" date="2010" name="Nature">
        <title>Comparative genomics reveals mobile pathogenicity chromosomes in Fusarium.</title>
        <authorList>
            <person name="Ma L.J."/>
            <person name="van der Does H.C."/>
            <person name="Borkovich K.A."/>
            <person name="Coleman J.J."/>
            <person name="Daboussi M.J."/>
            <person name="Di Pietro A."/>
            <person name="Dufresne M."/>
            <person name="Freitag M."/>
            <person name="Grabherr M."/>
            <person name="Henrissat B."/>
            <person name="Houterman P.M."/>
            <person name="Kang S."/>
            <person name="Shim W.B."/>
            <person name="Woloshuk C."/>
            <person name="Xie X."/>
            <person name="Xu J.R."/>
            <person name="Antoniw J."/>
            <person name="Baker S.E."/>
            <person name="Bluhm B.H."/>
            <person name="Breakspear A."/>
            <person name="Brown D.W."/>
            <person name="Butchko R.A."/>
            <person name="Chapman S."/>
            <person name="Coulson R."/>
            <person name="Coutinho P.M."/>
            <person name="Danchin E.G."/>
            <person name="Diener A."/>
            <person name="Gale L.R."/>
            <person name="Gardiner D.M."/>
            <person name="Goff S."/>
            <person name="Hammond-Kosack K.E."/>
            <person name="Hilburn K."/>
            <person name="Hua-Van A."/>
            <person name="Jonkers W."/>
            <person name="Kazan K."/>
            <person name="Kodira C.D."/>
            <person name="Koehrsen M."/>
            <person name="Kumar L."/>
            <person name="Lee Y.H."/>
            <person name="Li L."/>
            <person name="Manners J.M."/>
            <person name="Miranda-Saavedra D."/>
            <person name="Mukherjee M."/>
            <person name="Park G."/>
            <person name="Park J."/>
            <person name="Park S.Y."/>
            <person name="Proctor R.H."/>
            <person name="Regev A."/>
            <person name="Ruiz-Roldan M.C."/>
            <person name="Sain D."/>
            <person name="Sakthikumar S."/>
            <person name="Sykes S."/>
            <person name="Schwartz D.C."/>
            <person name="Turgeon B.G."/>
            <person name="Wapinski I."/>
            <person name="Yoder O."/>
            <person name="Young S."/>
            <person name="Zeng Q."/>
            <person name="Zhou S."/>
            <person name="Galagan J."/>
            <person name="Cuomo C.A."/>
            <person name="Kistler H.C."/>
            <person name="Rep M."/>
        </authorList>
    </citation>
    <scope>NUCLEOTIDE SEQUENCE [LARGE SCALE GENOMIC DNA]</scope>
    <source>
        <strain evidence="3">M3125 / FGSC 7600</strain>
    </source>
</reference>
<evidence type="ECO:0000256" key="1">
    <source>
        <dbReference type="SAM" id="MobiDB-lite"/>
    </source>
</evidence>
<dbReference type="VEuPathDB" id="FungiDB:FVEG_10609"/>
<dbReference type="GeneID" id="30068186"/>
<dbReference type="AlphaFoldDB" id="W7N4Z6"/>
<dbReference type="EMBL" id="CM000588">
    <property type="protein sequence ID" value="EWG51712.1"/>
    <property type="molecule type" value="Genomic_DNA"/>
</dbReference>
<dbReference type="OrthoDB" id="426882at2759"/>
<feature type="compositionally biased region" description="Basic and acidic residues" evidence="1">
    <location>
        <begin position="179"/>
        <end position="192"/>
    </location>
</feature>
<protein>
    <submittedName>
        <fullName evidence="2">Uncharacterized protein</fullName>
    </submittedName>
</protein>
<evidence type="ECO:0000313" key="2">
    <source>
        <dbReference type="EMBL" id="EWG51712.1"/>
    </source>
</evidence>
<keyword evidence="3" id="KW-1185">Reference proteome</keyword>